<dbReference type="EMBL" id="CP035503">
    <property type="protein sequence ID" value="QDL36418.1"/>
    <property type="molecule type" value="Genomic_DNA"/>
</dbReference>
<dbReference type="PANTHER" id="PTHR36529">
    <property type="entry name" value="SLL1095 PROTEIN"/>
    <property type="match status" value="1"/>
</dbReference>
<dbReference type="GO" id="GO:0016740">
    <property type="term" value="F:transferase activity"/>
    <property type="evidence" value="ECO:0007669"/>
    <property type="project" value="UniProtKB-KW"/>
</dbReference>
<dbReference type="KEGG" id="rhf:EUB48_03220"/>
<dbReference type="PANTHER" id="PTHR36529:SF1">
    <property type="entry name" value="GLYCOSYLTRANSFERASE"/>
    <property type="match status" value="1"/>
</dbReference>
<dbReference type="AlphaFoldDB" id="A0A515D7P6"/>
<keyword evidence="2" id="KW-1185">Reference proteome</keyword>
<protein>
    <submittedName>
        <fullName evidence="1">Glycosyltransferase</fullName>
    </submittedName>
</protein>
<evidence type="ECO:0000313" key="2">
    <source>
        <dbReference type="Proteomes" id="UP000316798"/>
    </source>
</evidence>
<dbReference type="InterPro" id="IPR029044">
    <property type="entry name" value="Nucleotide-diphossugar_trans"/>
</dbReference>
<dbReference type="RefSeq" id="WP_142817590.1">
    <property type="nucleotide sequence ID" value="NZ_CP035503.1"/>
</dbReference>
<dbReference type="Gene3D" id="3.90.550.10">
    <property type="entry name" value="Spore Coat Polysaccharide Biosynthesis Protein SpsA, Chain A"/>
    <property type="match status" value="1"/>
</dbReference>
<sequence length="217" mass="23430">MAITHDDAHDSLRQVQVAILAKAPIPGLAKTRLIPVLGPRGAARLQRRLTRAAVQTARDADVGPVTLWCMPDAGHRFFKALQSATNVRCLVQSSGDLGDRMHTAFRLLCAQGPLLLIGTDCPVLRPAHLRKAARALIDGDDAVFYPAEDGGYVLVGLRQPQAALFTDMTWGTATVMSDTRARARALDLRLCEFEALWDVDVPDDLARLDAVGTEAAA</sequence>
<accession>A0A515D7P6</accession>
<dbReference type="SUPFAM" id="SSF53448">
    <property type="entry name" value="Nucleotide-diphospho-sugar transferases"/>
    <property type="match status" value="1"/>
</dbReference>
<name>A0A515D7P6_9BURK</name>
<dbReference type="Pfam" id="PF09837">
    <property type="entry name" value="DUF2064"/>
    <property type="match status" value="1"/>
</dbReference>
<dbReference type="Proteomes" id="UP000316798">
    <property type="component" value="Chromosome"/>
</dbReference>
<dbReference type="OrthoDB" id="9798250at2"/>
<proteinExistence type="predicted"/>
<keyword evidence="1" id="KW-0808">Transferase</keyword>
<dbReference type="NCBIfam" id="TIGR04282">
    <property type="entry name" value="glyco_like_cofC"/>
    <property type="match status" value="1"/>
</dbReference>
<gene>
    <name evidence="1" type="ORF">EUB48_03220</name>
</gene>
<organism evidence="1 2">
    <name type="scientific">Rhodoferax sediminis</name>
    <dbReference type="NCBI Taxonomy" id="2509614"/>
    <lineage>
        <taxon>Bacteria</taxon>
        <taxon>Pseudomonadati</taxon>
        <taxon>Pseudomonadota</taxon>
        <taxon>Betaproteobacteria</taxon>
        <taxon>Burkholderiales</taxon>
        <taxon>Comamonadaceae</taxon>
        <taxon>Rhodoferax</taxon>
    </lineage>
</organism>
<reference evidence="1 2" key="1">
    <citation type="submission" date="2019-01" db="EMBL/GenBank/DDBJ databases">
        <title>Genomic insights into a novel species Rhodoferax sp.</title>
        <authorList>
            <person name="Jin L."/>
        </authorList>
    </citation>
    <scope>NUCLEOTIDE SEQUENCE [LARGE SCALE GENOMIC DNA]</scope>
    <source>
        <strain evidence="1 2">CHu59-6-5</strain>
    </source>
</reference>
<evidence type="ECO:0000313" key="1">
    <source>
        <dbReference type="EMBL" id="QDL36418.1"/>
    </source>
</evidence>
<dbReference type="InterPro" id="IPR018641">
    <property type="entry name" value="Trfase_1_rSAM/seldom-assoc"/>
</dbReference>